<evidence type="ECO:0000256" key="2">
    <source>
        <dbReference type="SAM" id="Phobius"/>
    </source>
</evidence>
<organism evidence="3 4">
    <name type="scientific">Ruminiclostridium hungatei</name>
    <name type="common">Clostridium hungatei</name>
    <dbReference type="NCBI Taxonomy" id="48256"/>
    <lineage>
        <taxon>Bacteria</taxon>
        <taxon>Bacillati</taxon>
        <taxon>Bacillota</taxon>
        <taxon>Clostridia</taxon>
        <taxon>Eubacteriales</taxon>
        <taxon>Oscillospiraceae</taxon>
        <taxon>Ruminiclostridium</taxon>
    </lineage>
</organism>
<reference evidence="3 4" key="1">
    <citation type="submission" date="2017-03" db="EMBL/GenBank/DDBJ databases">
        <title>Genome sequence of Clostridium hungatei DSM 14427.</title>
        <authorList>
            <person name="Poehlein A."/>
            <person name="Daniel R."/>
        </authorList>
    </citation>
    <scope>NUCLEOTIDE SEQUENCE [LARGE SCALE GENOMIC DNA]</scope>
    <source>
        <strain evidence="3 4">DSM 14427</strain>
    </source>
</reference>
<keyword evidence="4" id="KW-1185">Reference proteome</keyword>
<keyword evidence="2" id="KW-0812">Transmembrane</keyword>
<dbReference type="RefSeq" id="WP_080063240.1">
    <property type="nucleotide sequence ID" value="NZ_MZGX01000004.1"/>
</dbReference>
<evidence type="ECO:0008006" key="5">
    <source>
        <dbReference type="Google" id="ProtNLM"/>
    </source>
</evidence>
<feature type="compositionally biased region" description="Basic residues" evidence="1">
    <location>
        <begin position="99"/>
        <end position="109"/>
    </location>
</feature>
<gene>
    <name evidence="3" type="ORF">CLHUN_07690</name>
</gene>
<evidence type="ECO:0000313" key="3">
    <source>
        <dbReference type="EMBL" id="OPX45399.1"/>
    </source>
</evidence>
<protein>
    <recommendedName>
        <fullName evidence="5">DUF2953 domain-containing protein</fullName>
    </recommendedName>
</protein>
<keyword evidence="2" id="KW-1133">Transmembrane helix</keyword>
<dbReference type="OrthoDB" id="1739345at2"/>
<dbReference type="Proteomes" id="UP000191554">
    <property type="component" value="Unassembled WGS sequence"/>
</dbReference>
<evidence type="ECO:0000256" key="1">
    <source>
        <dbReference type="SAM" id="MobiDB-lite"/>
    </source>
</evidence>
<evidence type="ECO:0000313" key="4">
    <source>
        <dbReference type="Proteomes" id="UP000191554"/>
    </source>
</evidence>
<sequence length="237" mass="26903">MLGLIVLGYILKSILLIILAVLLLVLFIPFKYGFSGGKYENGWFRASVTWLYGGVRINAGYNEGRLSSGVRILGFHKKLQAGERRPADDNEEKSENQKKKPKKERKRKSPYGYLTREVIKKGLYCILKILNHCKPESFELSLKGGFGDPLYAGLLCALQGQGFAILNRYNIDLQPDFEDDATTGSLTMAGSIRLYYLLGAALEFVLTRPVRSIWLKNLKIIIKRRIKTWRTLILKKA</sequence>
<dbReference type="STRING" id="48256.CLHUN_07690"/>
<dbReference type="AlphaFoldDB" id="A0A1V4SND3"/>
<feature type="region of interest" description="Disordered" evidence="1">
    <location>
        <begin position="81"/>
        <end position="109"/>
    </location>
</feature>
<feature type="transmembrane region" description="Helical" evidence="2">
    <location>
        <begin position="6"/>
        <end position="28"/>
    </location>
</feature>
<keyword evidence="2" id="KW-0472">Membrane</keyword>
<accession>A0A1V4SND3</accession>
<proteinExistence type="predicted"/>
<comment type="caution">
    <text evidence="3">The sequence shown here is derived from an EMBL/GenBank/DDBJ whole genome shotgun (WGS) entry which is preliminary data.</text>
</comment>
<name>A0A1V4SND3_RUMHU</name>
<dbReference type="EMBL" id="MZGX01000004">
    <property type="protein sequence ID" value="OPX45399.1"/>
    <property type="molecule type" value="Genomic_DNA"/>
</dbReference>
<feature type="compositionally biased region" description="Basic and acidic residues" evidence="1">
    <location>
        <begin position="81"/>
        <end position="98"/>
    </location>
</feature>